<dbReference type="RefSeq" id="WP_184475013.1">
    <property type="nucleotide sequence ID" value="NZ_JACHOV010000005.1"/>
</dbReference>
<dbReference type="Pfam" id="PF20256">
    <property type="entry name" value="MoCoBD_2"/>
    <property type="match status" value="2"/>
</dbReference>
<dbReference type="InterPro" id="IPR000674">
    <property type="entry name" value="Ald_Oxase/Xan_DH_a/b"/>
</dbReference>
<keyword evidence="3" id="KW-0560">Oxidoreductase</keyword>
<dbReference type="InterPro" id="IPR008274">
    <property type="entry name" value="AldOxase/xan_DH_MoCoBD1"/>
</dbReference>
<evidence type="ECO:0000259" key="2">
    <source>
        <dbReference type="SMART" id="SM01008"/>
    </source>
</evidence>
<keyword evidence="4" id="KW-1185">Reference proteome</keyword>
<dbReference type="InterPro" id="IPR052516">
    <property type="entry name" value="N-heterocyclic_Hydroxylase"/>
</dbReference>
<dbReference type="Gene3D" id="3.90.1170.50">
    <property type="entry name" value="Aldehyde oxidase/xanthine dehydrogenase, a/b hammerhead"/>
    <property type="match status" value="1"/>
</dbReference>
<protein>
    <submittedName>
        <fullName evidence="3">Isoquinoline 1-oxidoreductase beta subunit</fullName>
        <ecNumber evidence="3">1.3.99.16</ecNumber>
    </submittedName>
</protein>
<sequence length="752" mass="80220">MTRVRGNDEKCGGVSRRSIVIGGGAGVGLLIAWALWPRSYSPNLNAAEGEHVMNAFLKIGRDGQVVVIVPQAELGQGVYTVLPQILADELGADWRTVAVQPAPISPIYANTLLAGEWLGNDMPTLMGRAGDWAVRQYAIRNSVMLTGGSTSLRMFAGSYREAGAAARVLLCKAAAARWDVDWEACDTKDGFVVLGDQKLRFGELAAEAAEYDAPDLLPLRPKSDDDLVGRDLPRLDVPSKIDGSANYAADVRLPGMVFASIRQGPIGNATLKSFNEAEAKKVAGFLKVIKQERWVAVTGSNWWAANKALDLLDPLFTMEGRLIDNSFIEQSLEAALDGGEGERFVHEGDLEAIFDGAQIVASEYQVAPALHLAMEPMAATAHVHDGEAEVWIATQAPAFTRAAVARALGLSEKEVVVYPMLAGGSFGRKMEAEAAAQAAVISREMNRPVQLLWSRAEDIIHDRPRPPAHARMAAKLGRGGFIEGWSAKVAAPSTLTETWARMADGVLPHEARARGGRTAERAAISGLVPAYSMGALAVDHYPVDVGLPSGRWRSNADHYSAFFNECFIDELAKISGVEPMSFRMQMLSNNPRLAHCLSTAAALGGWQGGIAGSGQGIACHSMSGSHIAIVVEASLAANRLSVGRIVAAVDCGMHVNPDIARQQIEGGLIFGLTSALGGVTPYRRGMPRKMRLGDLNLPRLADVGEITVEFIRSREDAGGVGEVGVPAMAPAIANALFTVTGERFRTLPLLGK</sequence>
<dbReference type="EMBL" id="JACHOV010000005">
    <property type="protein sequence ID" value="MBB4641191.1"/>
    <property type="molecule type" value="Genomic_DNA"/>
</dbReference>
<dbReference type="PIRSF" id="PIRSF036389">
    <property type="entry name" value="IOR_B"/>
    <property type="match status" value="1"/>
</dbReference>
<accession>A0A840HU13</accession>
<dbReference type="InterPro" id="IPR037165">
    <property type="entry name" value="AldOxase/xan_DH_Mopterin-bd_sf"/>
</dbReference>
<evidence type="ECO:0000313" key="4">
    <source>
        <dbReference type="Proteomes" id="UP000575068"/>
    </source>
</evidence>
<keyword evidence="1" id="KW-1133">Transmembrane helix</keyword>
<name>A0A840HU13_9SPHN</name>
<feature type="domain" description="Aldehyde oxidase/xanthine dehydrogenase a/b hammerhead" evidence="2">
    <location>
        <begin position="242"/>
        <end position="316"/>
    </location>
</feature>
<evidence type="ECO:0000313" key="3">
    <source>
        <dbReference type="EMBL" id="MBB4641191.1"/>
    </source>
</evidence>
<organism evidence="3 4">
    <name type="scientific">Rhizorhapis suberifaciens</name>
    <name type="common">corky root of lettuce</name>
    <dbReference type="NCBI Taxonomy" id="13656"/>
    <lineage>
        <taxon>Bacteria</taxon>
        <taxon>Pseudomonadati</taxon>
        <taxon>Pseudomonadota</taxon>
        <taxon>Alphaproteobacteria</taxon>
        <taxon>Sphingomonadales</taxon>
        <taxon>Sphingomonadaceae</taxon>
        <taxon>Rhizorhapis</taxon>
    </lineage>
</organism>
<keyword evidence="1" id="KW-0812">Transmembrane</keyword>
<comment type="caution">
    <text evidence="3">The sequence shown here is derived from an EMBL/GenBank/DDBJ whole genome shotgun (WGS) entry which is preliminary data.</text>
</comment>
<dbReference type="InterPro" id="IPR046867">
    <property type="entry name" value="AldOxase/xan_DH_MoCoBD2"/>
</dbReference>
<dbReference type="Pfam" id="PF02738">
    <property type="entry name" value="MoCoBD_1"/>
    <property type="match status" value="1"/>
</dbReference>
<dbReference type="Proteomes" id="UP000575068">
    <property type="component" value="Unassembled WGS sequence"/>
</dbReference>
<dbReference type="SUPFAM" id="SSF56003">
    <property type="entry name" value="Molybdenum cofactor-binding domain"/>
    <property type="match status" value="2"/>
</dbReference>
<dbReference type="EC" id="1.3.99.16" evidence="3"/>
<dbReference type="SMART" id="SM01008">
    <property type="entry name" value="Ald_Xan_dh_C"/>
    <property type="match status" value="1"/>
</dbReference>
<dbReference type="InterPro" id="IPR012368">
    <property type="entry name" value="OxRdtase_Mopterin-bd_su_IorB"/>
</dbReference>
<reference evidence="3 4" key="1">
    <citation type="submission" date="2020-08" db="EMBL/GenBank/DDBJ databases">
        <title>Genomic Encyclopedia of Type Strains, Phase IV (KMG-IV): sequencing the most valuable type-strain genomes for metagenomic binning, comparative biology and taxonomic classification.</title>
        <authorList>
            <person name="Goeker M."/>
        </authorList>
    </citation>
    <scope>NUCLEOTIDE SEQUENCE [LARGE SCALE GENOMIC DNA]</scope>
    <source>
        <strain evidence="3 4">DSM 7465</strain>
    </source>
</reference>
<dbReference type="GO" id="GO:0047121">
    <property type="term" value="F:isoquinoline 1-oxidoreductase activity"/>
    <property type="evidence" value="ECO:0007669"/>
    <property type="project" value="UniProtKB-EC"/>
</dbReference>
<evidence type="ECO:0000256" key="1">
    <source>
        <dbReference type="SAM" id="Phobius"/>
    </source>
</evidence>
<dbReference type="Gene3D" id="3.30.365.10">
    <property type="entry name" value="Aldehyde oxidase/xanthine dehydrogenase, molybdopterin binding domain"/>
    <property type="match status" value="4"/>
</dbReference>
<gene>
    <name evidence="3" type="ORF">HNQ99_001496</name>
</gene>
<dbReference type="PANTHER" id="PTHR47495:SF1">
    <property type="entry name" value="BLL3820 PROTEIN"/>
    <property type="match status" value="1"/>
</dbReference>
<dbReference type="AlphaFoldDB" id="A0A840HU13"/>
<proteinExistence type="predicted"/>
<dbReference type="PANTHER" id="PTHR47495">
    <property type="entry name" value="ALDEHYDE DEHYDROGENASE"/>
    <property type="match status" value="1"/>
</dbReference>
<feature type="transmembrane region" description="Helical" evidence="1">
    <location>
        <begin position="20"/>
        <end position="36"/>
    </location>
</feature>
<keyword evidence="1" id="KW-0472">Membrane</keyword>